<evidence type="ECO:0000313" key="4">
    <source>
        <dbReference type="Proteomes" id="UP000296201"/>
    </source>
</evidence>
<proteinExistence type="predicted"/>
<reference evidence="3 4" key="1">
    <citation type="submission" date="2018-08" db="EMBL/GenBank/DDBJ databases">
        <title>Horizontal acquisition of hydrogen conversion ability and other habitat adaptations in Hydrogenovibrio crunogenus strains.</title>
        <authorList>
            <person name="Gonnella G."/>
            <person name="Adam N."/>
            <person name="Perner M."/>
        </authorList>
    </citation>
    <scope>NUCLEOTIDE SEQUENCE [LARGE SCALE GENOMIC DNA]</scope>
    <source>
        <strain evidence="3 4">SP-41</strain>
    </source>
</reference>
<accession>A0A4P7NXD2</accession>
<feature type="domain" description="TnsA endonuclease C-terminal" evidence="1">
    <location>
        <begin position="127"/>
        <end position="201"/>
    </location>
</feature>
<dbReference type="Proteomes" id="UP000296201">
    <property type="component" value="Chromosome"/>
</dbReference>
<protein>
    <submittedName>
        <fullName evidence="3">Heteromeric transposase endonuclease subunit TnsA</fullName>
    </submittedName>
</protein>
<name>A0A4P7NXD2_9GAMM</name>
<dbReference type="Pfam" id="PF08722">
    <property type="entry name" value="Tn7_TnsA-like_N"/>
    <property type="match status" value="1"/>
</dbReference>
<dbReference type="InterPro" id="IPR014833">
    <property type="entry name" value="TnsA_N"/>
</dbReference>
<evidence type="ECO:0000259" key="1">
    <source>
        <dbReference type="Pfam" id="PF08721"/>
    </source>
</evidence>
<keyword evidence="4" id="KW-1185">Reference proteome</keyword>
<gene>
    <name evidence="3" type="ORF">GHNINEIG_00212</name>
</gene>
<sequence length="224" mass="26619">MFAVPARKIPLNYRNITGYVHSDKSDEYTHFEASLERNALLLCEFDEQVEKFKTQPRRFEFTHNGKKRHYTPDILIKFKDGLSLYVEVKYRNDLKKDWDKLKPKFKAAIQELKSEPNTRFKIWTEQEINTPFLKNVTFLLPYKNRPYEEYQLATIQKILSRGQPASIKELLALCSTNEMEQAEFLNTLWYAIANQLVLTDLSIPLNMNQLTWLKGYHFEDKINE</sequence>
<dbReference type="Pfam" id="PF08721">
    <property type="entry name" value="Tn7_Tnp_TnsA_C"/>
    <property type="match status" value="1"/>
</dbReference>
<dbReference type="InterPro" id="IPR014832">
    <property type="entry name" value="TnsA_C"/>
</dbReference>
<dbReference type="EMBL" id="CP032096">
    <property type="protein sequence ID" value="QBZ82188.1"/>
    <property type="molecule type" value="Genomic_DNA"/>
</dbReference>
<dbReference type="Gene3D" id="3.40.91.30">
    <property type="match status" value="1"/>
</dbReference>
<feature type="domain" description="TnsA endonuclease N-terminal" evidence="2">
    <location>
        <begin position="46"/>
        <end position="125"/>
    </location>
</feature>
<dbReference type="GO" id="GO:0004519">
    <property type="term" value="F:endonuclease activity"/>
    <property type="evidence" value="ECO:0007669"/>
    <property type="project" value="UniProtKB-KW"/>
</dbReference>
<keyword evidence="3" id="KW-0255">Endonuclease</keyword>
<evidence type="ECO:0000313" key="3">
    <source>
        <dbReference type="EMBL" id="QBZ82188.1"/>
    </source>
</evidence>
<dbReference type="RefSeq" id="WP_135794938.1">
    <property type="nucleotide sequence ID" value="NZ_CP032096.1"/>
</dbReference>
<dbReference type="OrthoDB" id="881413at2"/>
<organism evidence="3 4">
    <name type="scientific">Hydrogenovibrio crunogenus</name>
    <dbReference type="NCBI Taxonomy" id="39765"/>
    <lineage>
        <taxon>Bacteria</taxon>
        <taxon>Pseudomonadati</taxon>
        <taxon>Pseudomonadota</taxon>
        <taxon>Gammaproteobacteria</taxon>
        <taxon>Thiotrichales</taxon>
        <taxon>Piscirickettsiaceae</taxon>
        <taxon>Hydrogenovibrio</taxon>
    </lineage>
</organism>
<evidence type="ECO:0000259" key="2">
    <source>
        <dbReference type="Pfam" id="PF08722"/>
    </source>
</evidence>
<keyword evidence="3" id="KW-0540">Nuclease</keyword>
<keyword evidence="3" id="KW-0378">Hydrolase</keyword>
<dbReference type="AlphaFoldDB" id="A0A4P7NXD2"/>